<keyword evidence="5" id="KW-0614">Plasmid</keyword>
<sequence>MKLVRLPSGRLVPALGQGTWGMGEDRSQRQAEIAALRLGLDLGMTLIDTAEMYGDGGAEEVVGEAIAKRRDEVSLVSKVYPHNATRRGAIEACDRSLRRLKTDYLDLYLLHWRGSVPLTETLAGFQWLKQAGKIRDYGVSNFDLDDMEEAISLPGGDGIIVNQVLYNLMQRGIEWDLLPWCEKRDIAIMAYSPIEHSPHKPGGMLHNSQLKAIAARHGVTPTQVALAWLLHQEVIAIPKASNPAHVRENRAALDLTLTSADLAELDRAFPPPRHKRALAMR</sequence>
<dbReference type="EMBL" id="AP018176">
    <property type="protein sequence ID" value="BAY20025.1"/>
    <property type="molecule type" value="Genomic_DNA"/>
</dbReference>
<keyword evidence="6" id="KW-1185">Reference proteome</keyword>
<gene>
    <name evidence="5" type="ORF">NIES21_58950</name>
</gene>
<proteinExistence type="predicted"/>
<feature type="active site" description="Proton donor" evidence="1">
    <location>
        <position position="53"/>
    </location>
</feature>
<reference evidence="5 6" key="1">
    <citation type="submission" date="2017-06" db="EMBL/GenBank/DDBJ databases">
        <title>Genome sequencing of cyanobaciteial culture collection at National Institute for Environmental Studies (NIES).</title>
        <authorList>
            <person name="Hirose Y."/>
            <person name="Shimura Y."/>
            <person name="Fujisawa T."/>
            <person name="Nakamura Y."/>
            <person name="Kawachi M."/>
        </authorList>
    </citation>
    <scope>NUCLEOTIDE SEQUENCE [LARGE SCALE GENOMIC DNA]</scope>
    <source>
        <strain evidence="5 6">NIES-21</strain>
        <plasmid evidence="6">Plasmid2 dna</plasmid>
    </source>
</reference>
<dbReference type="SUPFAM" id="SSF51430">
    <property type="entry name" value="NAD(P)-linked oxidoreductase"/>
    <property type="match status" value="1"/>
</dbReference>
<evidence type="ECO:0000256" key="3">
    <source>
        <dbReference type="PIRSR" id="PIRSR000097-3"/>
    </source>
</evidence>
<dbReference type="PIRSF" id="PIRSF000097">
    <property type="entry name" value="AKR"/>
    <property type="match status" value="1"/>
</dbReference>
<dbReference type="OrthoDB" id="9809990at2"/>
<dbReference type="PANTHER" id="PTHR43638">
    <property type="entry name" value="OXIDOREDUCTASE, ALDO/KETO REDUCTASE FAMILY PROTEIN"/>
    <property type="match status" value="1"/>
</dbReference>
<evidence type="ECO:0000256" key="1">
    <source>
        <dbReference type="PIRSR" id="PIRSR000097-1"/>
    </source>
</evidence>
<dbReference type="InterPro" id="IPR020471">
    <property type="entry name" value="AKR"/>
</dbReference>
<accession>A0A1Z4GR97</accession>
<dbReference type="GO" id="GO:0016491">
    <property type="term" value="F:oxidoreductase activity"/>
    <property type="evidence" value="ECO:0007669"/>
    <property type="project" value="InterPro"/>
</dbReference>
<dbReference type="PRINTS" id="PR00069">
    <property type="entry name" value="ALDKETRDTASE"/>
</dbReference>
<dbReference type="InterPro" id="IPR023210">
    <property type="entry name" value="NADP_OxRdtase_dom"/>
</dbReference>
<evidence type="ECO:0000313" key="6">
    <source>
        <dbReference type="Proteomes" id="UP000218287"/>
    </source>
</evidence>
<feature type="site" description="Lowers pKa of active site Tyr" evidence="3">
    <location>
        <position position="78"/>
    </location>
</feature>
<dbReference type="Gene3D" id="3.20.20.100">
    <property type="entry name" value="NADP-dependent oxidoreductase domain"/>
    <property type="match status" value="1"/>
</dbReference>
<feature type="binding site" evidence="2">
    <location>
        <position position="111"/>
    </location>
    <ligand>
        <name>substrate</name>
    </ligand>
</feature>
<dbReference type="CDD" id="cd19138">
    <property type="entry name" value="AKR_YeaE"/>
    <property type="match status" value="1"/>
</dbReference>
<evidence type="ECO:0000256" key="2">
    <source>
        <dbReference type="PIRSR" id="PIRSR000097-2"/>
    </source>
</evidence>
<evidence type="ECO:0000313" key="5">
    <source>
        <dbReference type="EMBL" id="BAY20025.1"/>
    </source>
</evidence>
<feature type="domain" description="NADP-dependent oxidoreductase" evidence="4">
    <location>
        <begin position="15"/>
        <end position="267"/>
    </location>
</feature>
<geneLocation type="plasmid" evidence="6">
    <name>Plasmid2 dna</name>
</geneLocation>
<dbReference type="AlphaFoldDB" id="A0A1Z4GR97"/>
<name>A0A1Z4GR97_9CYAN</name>
<evidence type="ECO:0000259" key="4">
    <source>
        <dbReference type="Pfam" id="PF00248"/>
    </source>
</evidence>
<organism evidence="5 6">
    <name type="scientific">Anabaenopsis circularis NIES-21</name>
    <dbReference type="NCBI Taxonomy" id="1085406"/>
    <lineage>
        <taxon>Bacteria</taxon>
        <taxon>Bacillati</taxon>
        <taxon>Cyanobacteriota</taxon>
        <taxon>Cyanophyceae</taxon>
        <taxon>Nostocales</taxon>
        <taxon>Nodulariaceae</taxon>
        <taxon>Anabaenopsis</taxon>
    </lineage>
</organism>
<protein>
    <submittedName>
        <fullName evidence="5">Aldo/keto reductase</fullName>
    </submittedName>
</protein>
<dbReference type="Pfam" id="PF00248">
    <property type="entry name" value="Aldo_ket_red"/>
    <property type="match status" value="1"/>
</dbReference>
<dbReference type="InterPro" id="IPR036812">
    <property type="entry name" value="NAD(P)_OxRdtase_dom_sf"/>
</dbReference>
<dbReference type="PANTHER" id="PTHR43638:SF3">
    <property type="entry name" value="ALDEHYDE REDUCTASE"/>
    <property type="match status" value="1"/>
</dbReference>
<dbReference type="Proteomes" id="UP000218287">
    <property type="component" value="Plasmid Plasmid2 dna"/>
</dbReference>